<dbReference type="EMBL" id="JANJYJ010000004">
    <property type="protein sequence ID" value="KAK3218661.1"/>
    <property type="molecule type" value="Genomic_DNA"/>
</dbReference>
<name>A0AAE0E877_9ROSI</name>
<evidence type="ECO:0000313" key="2">
    <source>
        <dbReference type="Proteomes" id="UP001281410"/>
    </source>
</evidence>
<gene>
    <name evidence="1" type="ORF">Dsin_012631</name>
</gene>
<protein>
    <submittedName>
        <fullName evidence="1">Uncharacterized protein</fullName>
    </submittedName>
</protein>
<sequence>MKSIKVRERSTEADAIGDKEGNISAADEERWNLEEEVAKAIEMGASLGLDFNGNEEEIIEIISLREEEDNARMKRRRIGALALFGYNGWLENKEMMSEAIKGWTECTVRGTKGFVLSLKVKASKIYMKKWLALNKREDSPLINIEEKLAEVERKANVEGWTEGLRNERLHFLLDYWKNLRKEEQMWKQKSIVRWLTEADTNSKFFHYMANGRRRKKFIEDICLDEVRCSDPRRVREGVACFFCESLQESGMA</sequence>
<organism evidence="1 2">
    <name type="scientific">Dipteronia sinensis</name>
    <dbReference type="NCBI Taxonomy" id="43782"/>
    <lineage>
        <taxon>Eukaryota</taxon>
        <taxon>Viridiplantae</taxon>
        <taxon>Streptophyta</taxon>
        <taxon>Embryophyta</taxon>
        <taxon>Tracheophyta</taxon>
        <taxon>Spermatophyta</taxon>
        <taxon>Magnoliopsida</taxon>
        <taxon>eudicotyledons</taxon>
        <taxon>Gunneridae</taxon>
        <taxon>Pentapetalae</taxon>
        <taxon>rosids</taxon>
        <taxon>malvids</taxon>
        <taxon>Sapindales</taxon>
        <taxon>Sapindaceae</taxon>
        <taxon>Hippocastanoideae</taxon>
        <taxon>Acereae</taxon>
        <taxon>Dipteronia</taxon>
    </lineage>
</organism>
<proteinExistence type="predicted"/>
<evidence type="ECO:0000313" key="1">
    <source>
        <dbReference type="EMBL" id="KAK3218661.1"/>
    </source>
</evidence>
<accession>A0AAE0E877</accession>
<reference evidence="1" key="1">
    <citation type="journal article" date="2023" name="Plant J.">
        <title>Genome sequences and population genomics provide insights into the demographic history, inbreeding, and mutation load of two 'living fossil' tree species of Dipteronia.</title>
        <authorList>
            <person name="Feng Y."/>
            <person name="Comes H.P."/>
            <person name="Chen J."/>
            <person name="Zhu S."/>
            <person name="Lu R."/>
            <person name="Zhang X."/>
            <person name="Li P."/>
            <person name="Qiu J."/>
            <person name="Olsen K.M."/>
            <person name="Qiu Y."/>
        </authorList>
    </citation>
    <scope>NUCLEOTIDE SEQUENCE</scope>
    <source>
        <strain evidence="1">NBL</strain>
    </source>
</reference>
<dbReference type="AlphaFoldDB" id="A0AAE0E877"/>
<keyword evidence="2" id="KW-1185">Reference proteome</keyword>
<dbReference type="Proteomes" id="UP001281410">
    <property type="component" value="Unassembled WGS sequence"/>
</dbReference>
<comment type="caution">
    <text evidence="1">The sequence shown here is derived from an EMBL/GenBank/DDBJ whole genome shotgun (WGS) entry which is preliminary data.</text>
</comment>